<evidence type="ECO:0000256" key="7">
    <source>
        <dbReference type="ARBA" id="ARBA00023180"/>
    </source>
</evidence>
<evidence type="ECO:0000256" key="6">
    <source>
        <dbReference type="ARBA" id="ARBA00023136"/>
    </source>
</evidence>
<evidence type="ECO:0000256" key="4">
    <source>
        <dbReference type="ARBA" id="ARBA00022692"/>
    </source>
</evidence>
<keyword evidence="4 8" id="KW-0812">Transmembrane</keyword>
<reference evidence="9" key="1">
    <citation type="submission" date="2021-12" db="EMBL/GenBank/DDBJ databases">
        <authorList>
            <person name="Martin H S."/>
        </authorList>
    </citation>
    <scope>NUCLEOTIDE SEQUENCE</scope>
</reference>
<evidence type="ECO:0000313" key="9">
    <source>
        <dbReference type="EMBL" id="CAH0712886.1"/>
    </source>
</evidence>
<sequence length="583" mass="66850">MPPAELEPATARSKWDTMTTSTPNLTIKSVTSSCSSSSNNLNAGCAESLHSLIDNLEKAEGSPDEQCSMSCSKDKKKRSICCSRSGQTVWGIIFVLCSIVGFIFPPLDFMLLEKLNMRPGLPPYDWWADPPDEVRMRAHIFNVTNHERFLAGLDDKIHVEEIGPIVYLEKLKHYDIKFNENSTMTYTAKRYLIYLPDENNIDFNDTIIVPNLALLGMLSYLHNANYFVRTGFKIMVNSHDSQLFVRRTIYEYLWDNRESILETSRNLAPTLVPDSNMGMLNKIYSDFTDKYTVRIGAQWGHKNFFKMDAMRGRSYITGYDPNKCPDRLNGATEGVMYHQHISKNDILLCLRKTVCKVMPMYYERESIINGVKVYRFALPENAFDRKRNGTDCYASNAKPLPDGVSDTSKCFFDFPMVASYPHFYTGSPPKDKYVTGLKPDRSKHSSYIYVEPITGVPFKAIARLQCNLQINDLSSFYTPHYNKFSNLILPIGWIEYSQEDLPAVVKHTVYFMVVILPPLSIIMFILLLLLGLYLTIKQFISQKLKKKILLLIMRSKKHKIDNLGQNNLFIDEMEIFLNKCADS</sequence>
<evidence type="ECO:0008006" key="11">
    <source>
        <dbReference type="Google" id="ProtNLM"/>
    </source>
</evidence>
<dbReference type="PRINTS" id="PR01609">
    <property type="entry name" value="CD36FAMILY"/>
</dbReference>
<dbReference type="Proteomes" id="UP000838878">
    <property type="component" value="Chromosome 1"/>
</dbReference>
<keyword evidence="7" id="KW-0325">Glycoprotein</keyword>
<evidence type="ECO:0000256" key="1">
    <source>
        <dbReference type="ARBA" id="ARBA00004236"/>
    </source>
</evidence>
<evidence type="ECO:0000313" key="10">
    <source>
        <dbReference type="Proteomes" id="UP000838878"/>
    </source>
</evidence>
<keyword evidence="10" id="KW-1185">Reference proteome</keyword>
<dbReference type="GO" id="GO:0005044">
    <property type="term" value="F:scavenger receptor activity"/>
    <property type="evidence" value="ECO:0007669"/>
    <property type="project" value="TreeGrafter"/>
</dbReference>
<name>A0A8S4HZ27_9NEOP</name>
<dbReference type="PANTHER" id="PTHR11923">
    <property type="entry name" value="SCAVENGER RECEPTOR CLASS B TYPE-1 SR-B1"/>
    <property type="match status" value="1"/>
</dbReference>
<evidence type="ECO:0000256" key="2">
    <source>
        <dbReference type="ARBA" id="ARBA00010532"/>
    </source>
</evidence>
<organism evidence="9 10">
    <name type="scientific">Brenthis ino</name>
    <name type="common">lesser marbled fritillary</name>
    <dbReference type="NCBI Taxonomy" id="405034"/>
    <lineage>
        <taxon>Eukaryota</taxon>
        <taxon>Metazoa</taxon>
        <taxon>Ecdysozoa</taxon>
        <taxon>Arthropoda</taxon>
        <taxon>Hexapoda</taxon>
        <taxon>Insecta</taxon>
        <taxon>Pterygota</taxon>
        <taxon>Neoptera</taxon>
        <taxon>Endopterygota</taxon>
        <taxon>Lepidoptera</taxon>
        <taxon>Glossata</taxon>
        <taxon>Ditrysia</taxon>
        <taxon>Papilionoidea</taxon>
        <taxon>Nymphalidae</taxon>
        <taxon>Heliconiinae</taxon>
        <taxon>Argynnini</taxon>
        <taxon>Brenthis</taxon>
    </lineage>
</organism>
<evidence type="ECO:0000256" key="5">
    <source>
        <dbReference type="ARBA" id="ARBA00022989"/>
    </source>
</evidence>
<keyword evidence="3" id="KW-1003">Cell membrane</keyword>
<dbReference type="Pfam" id="PF01130">
    <property type="entry name" value="CD36"/>
    <property type="match status" value="1"/>
</dbReference>
<comment type="subcellular location">
    <subcellularLocation>
        <location evidence="1">Cell membrane</location>
    </subcellularLocation>
</comment>
<dbReference type="GO" id="GO:0005886">
    <property type="term" value="C:plasma membrane"/>
    <property type="evidence" value="ECO:0007669"/>
    <property type="project" value="UniProtKB-SubCell"/>
</dbReference>
<dbReference type="OrthoDB" id="8187528at2759"/>
<keyword evidence="6 8" id="KW-0472">Membrane</keyword>
<proteinExistence type="inferred from homology"/>
<dbReference type="InterPro" id="IPR002159">
    <property type="entry name" value="CD36_fam"/>
</dbReference>
<accession>A0A8S4HZ27</accession>
<dbReference type="EMBL" id="OV170221">
    <property type="protein sequence ID" value="CAH0712886.1"/>
    <property type="molecule type" value="Genomic_DNA"/>
</dbReference>
<keyword evidence="5 8" id="KW-1133">Transmembrane helix</keyword>
<dbReference type="GO" id="GO:0005737">
    <property type="term" value="C:cytoplasm"/>
    <property type="evidence" value="ECO:0007669"/>
    <property type="project" value="TreeGrafter"/>
</dbReference>
<evidence type="ECO:0000256" key="8">
    <source>
        <dbReference type="SAM" id="Phobius"/>
    </source>
</evidence>
<protein>
    <recommendedName>
        <fullName evidence="11">Scavenger receptor class B member 1</fullName>
    </recommendedName>
</protein>
<comment type="similarity">
    <text evidence="2">Belongs to the CD36 family.</text>
</comment>
<gene>
    <name evidence="9" type="ORF">BINO364_LOCUS109</name>
</gene>
<feature type="transmembrane region" description="Helical" evidence="8">
    <location>
        <begin position="88"/>
        <end position="107"/>
    </location>
</feature>
<dbReference type="PANTHER" id="PTHR11923:SF89">
    <property type="entry name" value="GH15894P"/>
    <property type="match status" value="1"/>
</dbReference>
<dbReference type="AlphaFoldDB" id="A0A8S4HZ27"/>
<feature type="transmembrane region" description="Helical" evidence="8">
    <location>
        <begin position="509"/>
        <end position="536"/>
    </location>
</feature>
<evidence type="ECO:0000256" key="3">
    <source>
        <dbReference type="ARBA" id="ARBA00022475"/>
    </source>
</evidence>
<feature type="non-terminal residue" evidence="9">
    <location>
        <position position="583"/>
    </location>
</feature>